<feature type="domain" description="DUF3823" evidence="2">
    <location>
        <begin position="132"/>
        <end position="233"/>
    </location>
</feature>
<accession>A0A414L3L4</accession>
<evidence type="ECO:0000313" key="4">
    <source>
        <dbReference type="Proteomes" id="UP000285650"/>
    </source>
</evidence>
<protein>
    <submittedName>
        <fullName evidence="3">DUF3823 domain-containing protein</fullName>
    </submittedName>
</protein>
<dbReference type="Proteomes" id="UP000285650">
    <property type="component" value="Unassembled WGS sequence"/>
</dbReference>
<dbReference type="PROSITE" id="PS51257">
    <property type="entry name" value="PROKAR_LIPOPROTEIN"/>
    <property type="match status" value="1"/>
</dbReference>
<dbReference type="Pfam" id="PF12866">
    <property type="entry name" value="DUF3823"/>
    <property type="match status" value="1"/>
</dbReference>
<comment type="caution">
    <text evidence="3">The sequence shown here is derived from an EMBL/GenBank/DDBJ whole genome shotgun (WGS) entry which is preliminary data.</text>
</comment>
<sequence>MLKTHSIKKDMKMKLKSICLATIAILLLASCEYDNYDMPNAILSGRVVYEGSPVGVRATATRLELWQDGYANRTKIDVNIAHDGTYSAALFNGRYKIVRVAGAPWEAQPSDTIVVDVKGNTTKDVEVSPFIAISNENIHKESGNTVQVQFTVKNVVQGSKLEEVKLFFSKNMILDNNLNDGTESLDISTIESGHETTATVNIPVALVSENYIFTRLGVRSDKSNEFYYTQVQKLQLK</sequence>
<name>A0A414L3L4_9BACE</name>
<dbReference type="EMBL" id="QSKV01000015">
    <property type="protein sequence ID" value="RHE89211.1"/>
    <property type="molecule type" value="Genomic_DNA"/>
</dbReference>
<organism evidence="3 4">
    <name type="scientific">Bacteroides intestinalis</name>
    <dbReference type="NCBI Taxonomy" id="329854"/>
    <lineage>
        <taxon>Bacteria</taxon>
        <taxon>Pseudomonadati</taxon>
        <taxon>Bacteroidota</taxon>
        <taxon>Bacteroidia</taxon>
        <taxon>Bacteroidales</taxon>
        <taxon>Bacteroidaceae</taxon>
        <taxon>Bacteroides</taxon>
    </lineage>
</organism>
<reference evidence="3 4" key="1">
    <citation type="submission" date="2018-08" db="EMBL/GenBank/DDBJ databases">
        <title>A genome reference for cultivated species of the human gut microbiota.</title>
        <authorList>
            <person name="Zou Y."/>
            <person name="Xue W."/>
            <person name="Luo G."/>
        </authorList>
    </citation>
    <scope>NUCLEOTIDE SEQUENCE [LARGE SCALE GENOMIC DNA]</scope>
    <source>
        <strain evidence="3 4">AM27-17</strain>
    </source>
</reference>
<dbReference type="Pfam" id="PF18003">
    <property type="entry name" value="DUF3823_C"/>
    <property type="match status" value="1"/>
</dbReference>
<dbReference type="InterPro" id="IPR041186">
    <property type="entry name" value="DUF3823_C"/>
</dbReference>
<proteinExistence type="predicted"/>
<dbReference type="AlphaFoldDB" id="A0A414L3L4"/>
<dbReference type="Gene3D" id="2.60.40.1120">
    <property type="entry name" value="Carboxypeptidase-like, regulatory domain"/>
    <property type="match status" value="1"/>
</dbReference>
<dbReference type="InterPro" id="IPR024278">
    <property type="entry name" value="DUF3823_N"/>
</dbReference>
<evidence type="ECO:0000313" key="3">
    <source>
        <dbReference type="EMBL" id="RHE89211.1"/>
    </source>
</evidence>
<evidence type="ECO:0000259" key="2">
    <source>
        <dbReference type="Pfam" id="PF18003"/>
    </source>
</evidence>
<feature type="domain" description="DUF3823" evidence="1">
    <location>
        <begin position="42"/>
        <end position="127"/>
    </location>
</feature>
<evidence type="ECO:0000259" key="1">
    <source>
        <dbReference type="Pfam" id="PF12866"/>
    </source>
</evidence>
<dbReference type="Gene3D" id="2.60.40.2060">
    <property type="match status" value="1"/>
</dbReference>
<gene>
    <name evidence="3" type="ORF">DW712_19160</name>
</gene>